<evidence type="ECO:0000313" key="4">
    <source>
        <dbReference type="Proteomes" id="UP001596047"/>
    </source>
</evidence>
<dbReference type="SMART" id="SM00065">
    <property type="entry name" value="GAF"/>
    <property type="match status" value="1"/>
</dbReference>
<dbReference type="SUPFAM" id="SSF55781">
    <property type="entry name" value="GAF domain-like"/>
    <property type="match status" value="1"/>
</dbReference>
<dbReference type="PANTHER" id="PTHR21021:SF15">
    <property type="entry name" value="FREE METHIONINE-R-SULFOXIDE REDUCTASE"/>
    <property type="match status" value="1"/>
</dbReference>
<reference evidence="4" key="1">
    <citation type="journal article" date="2019" name="Int. J. Syst. Evol. Microbiol.">
        <title>The Global Catalogue of Microorganisms (GCM) 10K type strain sequencing project: providing services to taxonomists for standard genome sequencing and annotation.</title>
        <authorList>
            <consortium name="The Broad Institute Genomics Platform"/>
            <consortium name="The Broad Institute Genome Sequencing Center for Infectious Disease"/>
            <person name="Wu L."/>
            <person name="Ma J."/>
        </authorList>
    </citation>
    <scope>NUCLEOTIDE SEQUENCE [LARGE SCALE GENOMIC DNA]</scope>
    <source>
        <strain evidence="4">CGMCC 1.3240</strain>
    </source>
</reference>
<dbReference type="RefSeq" id="WP_379187788.1">
    <property type="nucleotide sequence ID" value="NZ_JBHSOW010000032.1"/>
</dbReference>
<keyword evidence="4" id="KW-1185">Reference proteome</keyword>
<evidence type="ECO:0000256" key="1">
    <source>
        <dbReference type="ARBA" id="ARBA00038454"/>
    </source>
</evidence>
<dbReference type="Gene3D" id="3.30.450.40">
    <property type="match status" value="1"/>
</dbReference>
<dbReference type="Pfam" id="PF01590">
    <property type="entry name" value="GAF"/>
    <property type="match status" value="1"/>
</dbReference>
<comment type="similarity">
    <text evidence="1">Belongs to the free Met sulfoxide reductase family.</text>
</comment>
<dbReference type="InterPro" id="IPR000614">
    <property type="entry name" value="FRMsr_CS"/>
</dbReference>
<dbReference type="InterPro" id="IPR003018">
    <property type="entry name" value="GAF"/>
</dbReference>
<feature type="domain" description="GAF" evidence="2">
    <location>
        <begin position="31"/>
        <end position="160"/>
    </location>
</feature>
<dbReference type="PROSITE" id="PS01320">
    <property type="entry name" value="UPF0067"/>
    <property type="match status" value="1"/>
</dbReference>
<dbReference type="PANTHER" id="PTHR21021">
    <property type="entry name" value="GAF/PUTATIVE CYTOSKELETAL PROTEIN"/>
    <property type="match status" value="1"/>
</dbReference>
<sequence length="162" mass="18050">MFQASKYEGTRKQRVSLLLQQLTALIEDEPNAVANLANASALLAQYLDEINWVGFYLMDPDKDELVLGPFQGLPACVRIPLGKGVCGTSAARRETMLVPDVHEFPGHIACDAASESEIVVPLMKDGVLLGVLDIDSPRKNRFSREDQQDLERFVEVLAEHWR</sequence>
<comment type="caution">
    <text evidence="3">The sequence shown here is derived from an EMBL/GenBank/DDBJ whole genome shotgun (WGS) entry which is preliminary data.</text>
</comment>
<evidence type="ECO:0000313" key="3">
    <source>
        <dbReference type="EMBL" id="MFC5649281.1"/>
    </source>
</evidence>
<proteinExistence type="inferred from homology"/>
<accession>A0ABW0VTZ9</accession>
<protein>
    <submittedName>
        <fullName evidence="3">GAF domain-containing protein</fullName>
    </submittedName>
</protein>
<dbReference type="Proteomes" id="UP001596047">
    <property type="component" value="Unassembled WGS sequence"/>
</dbReference>
<name>A0ABW0VTZ9_9BACL</name>
<organism evidence="3 4">
    <name type="scientific">Paenibacillus solisilvae</name>
    <dbReference type="NCBI Taxonomy" id="2486751"/>
    <lineage>
        <taxon>Bacteria</taxon>
        <taxon>Bacillati</taxon>
        <taxon>Bacillota</taxon>
        <taxon>Bacilli</taxon>
        <taxon>Bacillales</taxon>
        <taxon>Paenibacillaceae</taxon>
        <taxon>Paenibacillus</taxon>
    </lineage>
</organism>
<gene>
    <name evidence="3" type="ORF">ACFPYJ_09090</name>
</gene>
<dbReference type="InterPro" id="IPR051330">
    <property type="entry name" value="Phosphatase_reg/MetRdx"/>
</dbReference>
<evidence type="ECO:0000259" key="2">
    <source>
        <dbReference type="SMART" id="SM00065"/>
    </source>
</evidence>
<dbReference type="EMBL" id="JBHSOW010000032">
    <property type="protein sequence ID" value="MFC5649281.1"/>
    <property type="molecule type" value="Genomic_DNA"/>
</dbReference>
<dbReference type="InterPro" id="IPR029016">
    <property type="entry name" value="GAF-like_dom_sf"/>
</dbReference>